<gene>
    <name evidence="1" type="ORF">OVA965_LOCUS31565</name>
    <name evidence="2" type="ORF">TMI583_LOCUS32400</name>
</gene>
<comment type="caution">
    <text evidence="2">The sequence shown here is derived from an EMBL/GenBank/DDBJ whole genome shotgun (WGS) entry which is preliminary data.</text>
</comment>
<dbReference type="EMBL" id="CAJNOK010023844">
    <property type="protein sequence ID" value="CAF1368576.1"/>
    <property type="molecule type" value="Genomic_DNA"/>
</dbReference>
<accession>A0A8S2RSN0</accession>
<dbReference type="Gene3D" id="3.80.10.10">
    <property type="entry name" value="Ribonuclease Inhibitor"/>
    <property type="match status" value="1"/>
</dbReference>
<organism evidence="2 3">
    <name type="scientific">Didymodactylos carnosus</name>
    <dbReference type="NCBI Taxonomy" id="1234261"/>
    <lineage>
        <taxon>Eukaryota</taxon>
        <taxon>Metazoa</taxon>
        <taxon>Spiralia</taxon>
        <taxon>Gnathifera</taxon>
        <taxon>Rotifera</taxon>
        <taxon>Eurotatoria</taxon>
        <taxon>Bdelloidea</taxon>
        <taxon>Philodinida</taxon>
        <taxon>Philodinidae</taxon>
        <taxon>Didymodactylos</taxon>
    </lineage>
</organism>
<name>A0A8S2RSN0_9BILA</name>
<proteinExistence type="predicted"/>
<evidence type="ECO:0000313" key="3">
    <source>
        <dbReference type="Proteomes" id="UP000682733"/>
    </source>
</evidence>
<feature type="non-terminal residue" evidence="2">
    <location>
        <position position="1"/>
    </location>
</feature>
<evidence type="ECO:0000313" key="2">
    <source>
        <dbReference type="EMBL" id="CAF4177893.1"/>
    </source>
</evidence>
<dbReference type="EMBL" id="CAJOBA010045509">
    <property type="protein sequence ID" value="CAF4177893.1"/>
    <property type="molecule type" value="Genomic_DNA"/>
</dbReference>
<dbReference type="Proteomes" id="UP000682733">
    <property type="component" value="Unassembled WGS sequence"/>
</dbReference>
<dbReference type="InterPro" id="IPR032675">
    <property type="entry name" value="LRR_dom_sf"/>
</dbReference>
<reference evidence="2" key="1">
    <citation type="submission" date="2021-02" db="EMBL/GenBank/DDBJ databases">
        <authorList>
            <person name="Nowell W R."/>
        </authorList>
    </citation>
    <scope>NUCLEOTIDE SEQUENCE</scope>
</reference>
<dbReference type="AlphaFoldDB" id="A0A8S2RSN0"/>
<protein>
    <submittedName>
        <fullName evidence="2">Uncharacterized protein</fullName>
    </submittedName>
</protein>
<dbReference type="Proteomes" id="UP000677228">
    <property type="component" value="Unassembled WGS sequence"/>
</dbReference>
<sequence length="301" mass="35331">ENNVESTEIIPEIMTTFILSNQIPSLRRCFLRFAGLLLFQKKADVTAQCQLEELELNDCSIDDLHILFQRIPKIKYLVLNIVNKISSTNLQQYFNDTMLHRCVSHLTYLKINIIKKNTISFDNLESLLKQLYRLETLILYIKDHFEFMNGYRWEVLISPSLPLLKRLKFDLIIFKLEFYLTCHHLDYIISLFKTDFWVKNKWYIAIDYEIHSGLFIAHTLPFSGQSVKISYRNTLSVSNCTNLNLNDRAYLNVEDLNLCVYKPFLTDAPFIRLLPNVQSLSIGVFSSSFNDNIEQGNKSFR</sequence>
<evidence type="ECO:0000313" key="1">
    <source>
        <dbReference type="EMBL" id="CAF1368576.1"/>
    </source>
</evidence>